<dbReference type="EMBL" id="VDLX02000028">
    <property type="protein sequence ID" value="KAB8186845.1"/>
    <property type="molecule type" value="Genomic_DNA"/>
</dbReference>
<evidence type="ECO:0000313" key="3">
    <source>
        <dbReference type="EMBL" id="KAB8186845.1"/>
    </source>
</evidence>
<sequence>MFISKFAATVAAGVLVATGLATSATAAAPFRDSVQISNNLDSGTHGPWAWDLLRRSVTITKTIEGANNAPDTYRVVLSDSGAFTTIKGAKSPQAGVTISRAVTGSFSGSYTFTVTSTSAPSAAGVDNSYDYGCSIGGSCTKPAETSAWPKLYFNDPQAEVTPNHDWQWTYRTCAETWRNADPAVGGNSGDITGAHCDAQVTALAPTVTQPDCGTTRGELVIPAKKGVRYEVRGKAWRAGTFKVRPGSYRVVAVAKDGYVLRGDRRWRLTVDEAKACPTPTATPTVTVSPTPTGDPDDREATPKSPTLTQATCDDKTASVSIPEVPGVVYKTSSGKTVEQGKTYSVDPGSVTITAEAADGYTLADGAESEWTLVLSEAPTDCPTATPTTTTHVTVVNNIPVPARVDTGLGGLAK</sequence>
<organism evidence="3 4">
    <name type="scientific">Nonomuraea phyllanthi</name>
    <dbReference type="NCBI Taxonomy" id="2219224"/>
    <lineage>
        <taxon>Bacteria</taxon>
        <taxon>Bacillati</taxon>
        <taxon>Actinomycetota</taxon>
        <taxon>Actinomycetes</taxon>
        <taxon>Streptosporangiales</taxon>
        <taxon>Streptosporangiaceae</taxon>
        <taxon>Nonomuraea</taxon>
    </lineage>
</organism>
<protein>
    <submittedName>
        <fullName evidence="3">Uncharacterized protein</fullName>
    </submittedName>
</protein>
<dbReference type="AlphaFoldDB" id="A0A5C4V766"/>
<feature type="chain" id="PRO_5044216437" evidence="2">
    <location>
        <begin position="27"/>
        <end position="413"/>
    </location>
</feature>
<gene>
    <name evidence="3" type="ORF">FH608_045975</name>
</gene>
<feature type="compositionally biased region" description="Low complexity" evidence="1">
    <location>
        <begin position="277"/>
        <end position="291"/>
    </location>
</feature>
<feature type="signal peptide" evidence="2">
    <location>
        <begin position="1"/>
        <end position="26"/>
    </location>
</feature>
<dbReference type="OrthoDB" id="3411821at2"/>
<keyword evidence="4" id="KW-1185">Reference proteome</keyword>
<comment type="caution">
    <text evidence="3">The sequence shown here is derived from an EMBL/GenBank/DDBJ whole genome shotgun (WGS) entry which is preliminary data.</text>
</comment>
<dbReference type="RefSeq" id="WP_139637509.1">
    <property type="nucleotide sequence ID" value="NZ_VDLX02000028.1"/>
</dbReference>
<name>A0A5C4V766_9ACTN</name>
<feature type="region of interest" description="Disordered" evidence="1">
    <location>
        <begin position="274"/>
        <end position="305"/>
    </location>
</feature>
<keyword evidence="2" id="KW-0732">Signal</keyword>
<proteinExistence type="predicted"/>
<evidence type="ECO:0000256" key="2">
    <source>
        <dbReference type="SAM" id="SignalP"/>
    </source>
</evidence>
<accession>A0A5C4V766</accession>
<dbReference type="Proteomes" id="UP000312512">
    <property type="component" value="Unassembled WGS sequence"/>
</dbReference>
<evidence type="ECO:0000313" key="4">
    <source>
        <dbReference type="Proteomes" id="UP000312512"/>
    </source>
</evidence>
<evidence type="ECO:0000256" key="1">
    <source>
        <dbReference type="SAM" id="MobiDB-lite"/>
    </source>
</evidence>
<reference evidence="3 4" key="1">
    <citation type="submission" date="2019-10" db="EMBL/GenBank/DDBJ databases">
        <title>Nonomuraea sp. nov., isolated from Phyllanthus amarus.</title>
        <authorList>
            <person name="Klykleung N."/>
            <person name="Tanasupawat S."/>
        </authorList>
    </citation>
    <scope>NUCLEOTIDE SEQUENCE [LARGE SCALE GENOMIC DNA]</scope>
    <source>
        <strain evidence="3 4">PA1-10</strain>
    </source>
</reference>